<dbReference type="InterPro" id="IPR051598">
    <property type="entry name" value="TSUP/Inactive_protease-like"/>
</dbReference>
<dbReference type="GO" id="GO:0005886">
    <property type="term" value="C:plasma membrane"/>
    <property type="evidence" value="ECO:0007669"/>
    <property type="project" value="UniProtKB-SubCell"/>
</dbReference>
<comment type="subcellular location">
    <subcellularLocation>
        <location evidence="5">Cell membrane</location>
        <topology evidence="5">Multi-pass membrane protein</topology>
    </subcellularLocation>
    <subcellularLocation>
        <location evidence="1">Membrane</location>
        <topology evidence="1">Multi-pass membrane protein</topology>
    </subcellularLocation>
</comment>
<evidence type="ECO:0000256" key="5">
    <source>
        <dbReference type="RuleBase" id="RU363041"/>
    </source>
</evidence>
<feature type="transmembrane region" description="Helical" evidence="5">
    <location>
        <begin position="98"/>
        <end position="118"/>
    </location>
</feature>
<feature type="transmembrane region" description="Helical" evidence="5">
    <location>
        <begin position="67"/>
        <end position="86"/>
    </location>
</feature>
<keyword evidence="2 5" id="KW-0812">Transmembrane</keyword>
<name>A0A2H1FEU5_9ARCH</name>
<dbReference type="PANTHER" id="PTHR43701">
    <property type="entry name" value="MEMBRANE TRANSPORTER PROTEIN MJ0441-RELATED"/>
    <property type="match status" value="1"/>
</dbReference>
<dbReference type="OrthoDB" id="12267at2157"/>
<gene>
    <name evidence="6" type="ORF">NCS_11006</name>
</gene>
<evidence type="ECO:0000256" key="2">
    <source>
        <dbReference type="ARBA" id="ARBA00022692"/>
    </source>
</evidence>
<dbReference type="EMBL" id="LT841358">
    <property type="protein sequence ID" value="SMH71199.1"/>
    <property type="molecule type" value="Genomic_DNA"/>
</dbReference>
<organism evidence="6 7">
    <name type="scientific">Candidatus Nitrosotalea okcheonensis</name>
    <dbReference type="NCBI Taxonomy" id="1903276"/>
    <lineage>
        <taxon>Archaea</taxon>
        <taxon>Nitrososphaerota</taxon>
        <taxon>Nitrososphaeria</taxon>
        <taxon>Nitrosotaleales</taxon>
        <taxon>Nitrosotaleaceae</taxon>
        <taxon>Nitrosotalea</taxon>
    </lineage>
</organism>
<dbReference type="Pfam" id="PF01925">
    <property type="entry name" value="TauE"/>
    <property type="match status" value="1"/>
</dbReference>
<evidence type="ECO:0000313" key="6">
    <source>
        <dbReference type="EMBL" id="SMH71199.1"/>
    </source>
</evidence>
<keyword evidence="4 5" id="KW-0472">Membrane</keyword>
<accession>A0A2H1FEU5</accession>
<evidence type="ECO:0000256" key="3">
    <source>
        <dbReference type="ARBA" id="ARBA00022989"/>
    </source>
</evidence>
<sequence>MELISLVFSLSTLGLSQISSLEFSPIIIILSMISGIIVGFSLGVVGGGGSILAVPLLIYVIGIEPHVALGTSALAVAVNALINLIHHKKFGHVRIREGFVFAIPGIFGALIGSQLGLLTPSKHLLFLFGLFMIVIAITMWKRKLTILPTVLQHKHRIFLLHKKKIIIIGFAVGVTAGYFGIGGGFLITPALMYSAGLNIIDAIGTSLLPVSAFGLTTAIRYSLESQIQWFVSILFIIGGIGGGFVGTKLSIKLPREKLSKMFSILLVIVATFMIVKTLAGI</sequence>
<dbReference type="Proteomes" id="UP000230607">
    <property type="component" value="Chromosome 1"/>
</dbReference>
<feature type="transmembrane region" description="Helical" evidence="5">
    <location>
        <begin position="227"/>
        <end position="246"/>
    </location>
</feature>
<evidence type="ECO:0000313" key="7">
    <source>
        <dbReference type="Proteomes" id="UP000230607"/>
    </source>
</evidence>
<dbReference type="PANTHER" id="PTHR43701:SF2">
    <property type="entry name" value="MEMBRANE TRANSPORTER PROTEIN YJNA-RELATED"/>
    <property type="match status" value="1"/>
</dbReference>
<evidence type="ECO:0000256" key="4">
    <source>
        <dbReference type="ARBA" id="ARBA00023136"/>
    </source>
</evidence>
<reference evidence="7" key="1">
    <citation type="submission" date="2017-03" db="EMBL/GenBank/DDBJ databases">
        <authorList>
            <person name="Herbold C."/>
        </authorList>
    </citation>
    <scope>NUCLEOTIDE SEQUENCE [LARGE SCALE GENOMIC DNA]</scope>
</reference>
<keyword evidence="3 5" id="KW-1133">Transmembrane helix</keyword>
<protein>
    <recommendedName>
        <fullName evidence="5">Probable membrane transporter protein</fullName>
    </recommendedName>
</protein>
<dbReference type="RefSeq" id="WP_157927213.1">
    <property type="nucleotide sequence ID" value="NZ_LT841358.1"/>
</dbReference>
<feature type="transmembrane region" description="Helical" evidence="5">
    <location>
        <begin position="193"/>
        <end position="215"/>
    </location>
</feature>
<comment type="similarity">
    <text evidence="5">Belongs to the 4-toluene sulfonate uptake permease (TSUP) (TC 2.A.102) family.</text>
</comment>
<feature type="transmembrane region" description="Helical" evidence="5">
    <location>
        <begin position="124"/>
        <end position="144"/>
    </location>
</feature>
<dbReference type="InterPro" id="IPR002781">
    <property type="entry name" value="TM_pro_TauE-like"/>
</dbReference>
<keyword evidence="7" id="KW-1185">Reference proteome</keyword>
<proteinExistence type="inferred from homology"/>
<feature type="transmembrane region" description="Helical" evidence="5">
    <location>
        <begin position="37"/>
        <end position="61"/>
    </location>
</feature>
<keyword evidence="5" id="KW-1003">Cell membrane</keyword>
<feature type="transmembrane region" description="Helical" evidence="5">
    <location>
        <begin position="258"/>
        <end position="279"/>
    </location>
</feature>
<evidence type="ECO:0000256" key="1">
    <source>
        <dbReference type="ARBA" id="ARBA00004141"/>
    </source>
</evidence>
<dbReference type="AlphaFoldDB" id="A0A2H1FEU5"/>
<feature type="transmembrane region" description="Helical" evidence="5">
    <location>
        <begin position="165"/>
        <end position="187"/>
    </location>
</feature>